<dbReference type="Proteomes" id="UP000008866">
    <property type="component" value="Unassembled WGS sequence"/>
</dbReference>
<reference evidence="3" key="1">
    <citation type="journal article" date="2011" name="Genome Biol.">
        <title>Comparative and functional genomics provide insights into the pathogenicity of dermatophytic fungi.</title>
        <authorList>
            <person name="Burmester A."/>
            <person name="Shelest E."/>
            <person name="Gloeckner G."/>
            <person name="Heddergott C."/>
            <person name="Schindler S."/>
            <person name="Staib P."/>
            <person name="Heidel A."/>
            <person name="Felder M."/>
            <person name="Petzold A."/>
            <person name="Szafranski K."/>
            <person name="Feuermann M."/>
            <person name="Pedruzzi I."/>
            <person name="Priebe S."/>
            <person name="Groth M."/>
            <person name="Winkler R."/>
            <person name="Li W."/>
            <person name="Kniemeyer O."/>
            <person name="Schroeckh V."/>
            <person name="Hertweck C."/>
            <person name="Hube B."/>
            <person name="White T.C."/>
            <person name="Platzer M."/>
            <person name="Guthke R."/>
            <person name="Heitman J."/>
            <person name="Woestemeyer J."/>
            <person name="Zipfel P.F."/>
            <person name="Monod M."/>
            <person name="Brakhage A.A."/>
        </authorList>
    </citation>
    <scope>NUCLEOTIDE SEQUENCE [LARGE SCALE GENOMIC DNA]</scope>
    <source>
        <strain evidence="3">ATCC MYA-4681 / CBS 112371</strain>
    </source>
</reference>
<keyword evidence="3" id="KW-1185">Reference proteome</keyword>
<dbReference type="AlphaFoldDB" id="D4AS28"/>
<dbReference type="KEGG" id="abe:ARB_07043"/>
<dbReference type="GeneID" id="9520533"/>
<evidence type="ECO:0000313" key="2">
    <source>
        <dbReference type="EMBL" id="EFE34092.1"/>
    </source>
</evidence>
<organism evidence="2 3">
    <name type="scientific">Arthroderma benhamiae (strain ATCC MYA-4681 / CBS 112371)</name>
    <name type="common">Trichophyton mentagrophytes</name>
    <dbReference type="NCBI Taxonomy" id="663331"/>
    <lineage>
        <taxon>Eukaryota</taxon>
        <taxon>Fungi</taxon>
        <taxon>Dikarya</taxon>
        <taxon>Ascomycota</taxon>
        <taxon>Pezizomycotina</taxon>
        <taxon>Eurotiomycetes</taxon>
        <taxon>Eurotiomycetidae</taxon>
        <taxon>Onygenales</taxon>
        <taxon>Arthrodermataceae</taxon>
        <taxon>Trichophyton</taxon>
    </lineage>
</organism>
<protein>
    <submittedName>
        <fullName evidence="2">Uncharacterized protein</fullName>
    </submittedName>
</protein>
<dbReference type="HOGENOM" id="CLU_3376969_0_0_1"/>
<sequence length="34" mass="4122">MDVVKRGSQEKKRKKRKKKNEEANLKQGEWYMGI</sequence>
<dbReference type="RefSeq" id="XP_003014481.1">
    <property type="nucleotide sequence ID" value="XM_003014435.1"/>
</dbReference>
<evidence type="ECO:0000256" key="1">
    <source>
        <dbReference type="SAM" id="MobiDB-lite"/>
    </source>
</evidence>
<gene>
    <name evidence="2" type="ORF">ARB_07043</name>
</gene>
<name>D4AS28_ARTBC</name>
<feature type="region of interest" description="Disordered" evidence="1">
    <location>
        <begin position="1"/>
        <end position="24"/>
    </location>
</feature>
<dbReference type="EMBL" id="ABSU01000007">
    <property type="protein sequence ID" value="EFE34092.1"/>
    <property type="molecule type" value="Genomic_DNA"/>
</dbReference>
<accession>D4AS28</accession>
<comment type="caution">
    <text evidence="2">The sequence shown here is derived from an EMBL/GenBank/DDBJ whole genome shotgun (WGS) entry which is preliminary data.</text>
</comment>
<proteinExistence type="predicted"/>
<feature type="compositionally biased region" description="Basic and acidic residues" evidence="1">
    <location>
        <begin position="1"/>
        <end position="10"/>
    </location>
</feature>
<evidence type="ECO:0000313" key="3">
    <source>
        <dbReference type="Proteomes" id="UP000008866"/>
    </source>
</evidence>